<dbReference type="Pfam" id="PF15428">
    <property type="entry name" value="Imm26"/>
    <property type="match status" value="1"/>
</dbReference>
<reference evidence="3 4" key="1">
    <citation type="submission" date="2018-08" db="EMBL/GenBank/DDBJ databases">
        <title>A genome reference for cultivated species of the human gut microbiota.</title>
        <authorList>
            <person name="Zou Y."/>
            <person name="Xue W."/>
            <person name="Luo G."/>
        </authorList>
    </citation>
    <scope>NUCLEOTIDE SEQUENCE [LARGE SCALE GENOMIC DNA]</scope>
    <source>
        <strain evidence="2 4">AM17-44</strain>
        <strain evidence="1 3">AM31-10</strain>
    </source>
</reference>
<dbReference type="RefSeq" id="WP_118164160.1">
    <property type="nucleotide sequence ID" value="NZ_JAQCSP010000011.1"/>
</dbReference>
<dbReference type="InterPro" id="IPR029278">
    <property type="entry name" value="Imm26"/>
</dbReference>
<dbReference type="EMBL" id="QRJS01000070">
    <property type="protein sequence ID" value="RHH38557.1"/>
    <property type="molecule type" value="Genomic_DNA"/>
</dbReference>
<evidence type="ECO:0000313" key="2">
    <source>
        <dbReference type="EMBL" id="RHH38557.1"/>
    </source>
</evidence>
<name>A0A414FWR0_9BACT</name>
<organism evidence="1 3">
    <name type="scientific">Phocaeicola plebeius</name>
    <dbReference type="NCBI Taxonomy" id="310297"/>
    <lineage>
        <taxon>Bacteria</taxon>
        <taxon>Pseudomonadati</taxon>
        <taxon>Bacteroidota</taxon>
        <taxon>Bacteroidia</taxon>
        <taxon>Bacteroidales</taxon>
        <taxon>Bacteroidaceae</taxon>
        <taxon>Phocaeicola</taxon>
    </lineage>
</organism>
<gene>
    <name evidence="2" type="ORF">DW204_14815</name>
    <name evidence="1" type="ORF">DW789_05890</name>
</gene>
<proteinExistence type="predicted"/>
<evidence type="ECO:0008006" key="5">
    <source>
        <dbReference type="Google" id="ProtNLM"/>
    </source>
</evidence>
<accession>A0A414FWR0</accession>
<evidence type="ECO:0000313" key="3">
    <source>
        <dbReference type="Proteomes" id="UP000284361"/>
    </source>
</evidence>
<comment type="caution">
    <text evidence="1">The sequence shown here is derived from an EMBL/GenBank/DDBJ whole genome shotgun (WGS) entry which is preliminary data.</text>
</comment>
<evidence type="ECO:0000313" key="4">
    <source>
        <dbReference type="Proteomes" id="UP000284998"/>
    </source>
</evidence>
<protein>
    <recommendedName>
        <fullName evidence="5">Immunity protein 26</fullName>
    </recommendedName>
</protein>
<sequence length="157" mass="18408">MKRQQETVGSIVQIHVNDEFYVYAQILPHGLLAFFDYKSDTELSDLNVLKNAKVLFITAVYKYVITKGIWLKVGKIPIREDLQILPLRFVYDRISEKFFTYNPETGETAPTTIDVAKKLERAAVWDDKQIEERIKNHYDGVPCKWMQETFELFNMVP</sequence>
<evidence type="ECO:0000313" key="1">
    <source>
        <dbReference type="EMBL" id="RHD55837.1"/>
    </source>
</evidence>
<dbReference type="EMBL" id="QSJG01000008">
    <property type="protein sequence ID" value="RHD55837.1"/>
    <property type="molecule type" value="Genomic_DNA"/>
</dbReference>
<dbReference type="Proteomes" id="UP000284361">
    <property type="component" value="Unassembled WGS sequence"/>
</dbReference>
<dbReference type="AlphaFoldDB" id="A0A414FWR0"/>
<dbReference type="Proteomes" id="UP000284998">
    <property type="component" value="Unassembled WGS sequence"/>
</dbReference>